<dbReference type="Ensembl" id="ENSSORT00005054540.1">
    <property type="protein sequence ID" value="ENSSORP00005053285.1"/>
    <property type="gene ID" value="ENSSORG00005023956.1"/>
</dbReference>
<accession>A0A673CGK9</accession>
<name>A0A673CGK9_9TELE</name>
<protein>
    <recommendedName>
        <fullName evidence="2">SCAN box domain-containing protein</fullName>
    </recommendedName>
</protein>
<reference evidence="3" key="2">
    <citation type="submission" date="2025-08" db="UniProtKB">
        <authorList>
            <consortium name="Ensembl"/>
        </authorList>
    </citation>
    <scope>IDENTIFICATION</scope>
</reference>
<feature type="domain" description="SCAN box" evidence="2">
    <location>
        <begin position="56"/>
        <end position="120"/>
    </location>
</feature>
<dbReference type="InParanoid" id="A0A673CGK9"/>
<reference evidence="3" key="3">
    <citation type="submission" date="2025-09" db="UniProtKB">
        <authorList>
            <consortium name="Ensembl"/>
        </authorList>
    </citation>
    <scope>IDENTIFICATION</scope>
</reference>
<dbReference type="SMART" id="SM00431">
    <property type="entry name" value="SCAN"/>
    <property type="match status" value="1"/>
</dbReference>
<dbReference type="InterPro" id="IPR003309">
    <property type="entry name" value="SCAN_dom"/>
</dbReference>
<evidence type="ECO:0000313" key="3">
    <source>
        <dbReference type="Ensembl" id="ENSSORP00005053285.1"/>
    </source>
</evidence>
<dbReference type="InterPro" id="IPR038269">
    <property type="entry name" value="SCAN_sf"/>
</dbReference>
<organism evidence="3 4">
    <name type="scientific">Sphaeramia orbicularis</name>
    <name type="common">orbiculate cardinalfish</name>
    <dbReference type="NCBI Taxonomy" id="375764"/>
    <lineage>
        <taxon>Eukaryota</taxon>
        <taxon>Metazoa</taxon>
        <taxon>Chordata</taxon>
        <taxon>Craniata</taxon>
        <taxon>Vertebrata</taxon>
        <taxon>Euteleostomi</taxon>
        <taxon>Actinopterygii</taxon>
        <taxon>Neopterygii</taxon>
        <taxon>Teleostei</taxon>
        <taxon>Neoteleostei</taxon>
        <taxon>Acanthomorphata</taxon>
        <taxon>Gobiaria</taxon>
        <taxon>Kurtiformes</taxon>
        <taxon>Apogonoidei</taxon>
        <taxon>Apogonidae</taxon>
        <taxon>Apogoninae</taxon>
        <taxon>Sphaeramia</taxon>
    </lineage>
</organism>
<reference evidence="3" key="1">
    <citation type="submission" date="2019-06" db="EMBL/GenBank/DDBJ databases">
        <authorList>
            <consortium name="Wellcome Sanger Institute Data Sharing"/>
        </authorList>
    </citation>
    <scope>NUCLEOTIDE SEQUENCE [LARGE SCALE GENOMIC DNA]</scope>
</reference>
<dbReference type="PROSITE" id="PS50804">
    <property type="entry name" value="SCAN_BOX"/>
    <property type="match status" value="1"/>
</dbReference>
<proteinExistence type="predicted"/>
<keyword evidence="4" id="KW-1185">Reference proteome</keyword>
<dbReference type="PANTHER" id="PTHR45935">
    <property type="entry name" value="PROTEIN ZBED8-RELATED"/>
    <property type="match status" value="1"/>
</dbReference>
<dbReference type="Proteomes" id="UP000472271">
    <property type="component" value="Chromosome 17"/>
</dbReference>
<dbReference type="SUPFAM" id="SSF47353">
    <property type="entry name" value="Retrovirus capsid dimerization domain-like"/>
    <property type="match status" value="1"/>
</dbReference>
<sequence>MSSLMGVLQQCLKFQSDRNECWSRETVRREEERWRQIQVQVDSLRGGAKTLGPVPPHEFYNHLKDIYLKWKQPEMKTKEQVGEVLILETFYHSPSPELRVWVKEQNPTSGCEAVELVENFSST</sequence>
<evidence type="ECO:0000256" key="1">
    <source>
        <dbReference type="ARBA" id="ARBA00023242"/>
    </source>
</evidence>
<dbReference type="PANTHER" id="PTHR45935:SF2">
    <property type="entry name" value="KRAB-A DOMAIN-CONTAINING PROTEIN 2"/>
    <property type="match status" value="1"/>
</dbReference>
<evidence type="ECO:0000259" key="2">
    <source>
        <dbReference type="PROSITE" id="PS50804"/>
    </source>
</evidence>
<evidence type="ECO:0000313" key="4">
    <source>
        <dbReference type="Proteomes" id="UP000472271"/>
    </source>
</evidence>
<dbReference type="Pfam" id="PF02023">
    <property type="entry name" value="SCAN"/>
    <property type="match status" value="1"/>
</dbReference>
<dbReference type="AlphaFoldDB" id="A0A673CGK9"/>
<dbReference type="Gene3D" id="1.10.4020.10">
    <property type="entry name" value="DNA breaking-rejoining enzymes"/>
    <property type="match status" value="1"/>
</dbReference>
<dbReference type="InterPro" id="IPR050916">
    <property type="entry name" value="SCAN-C2H2_zinc_finger"/>
</dbReference>
<keyword evidence="1" id="KW-0539">Nucleus</keyword>